<evidence type="ECO:0000256" key="12">
    <source>
        <dbReference type="PROSITE-ProRule" id="PRU00433"/>
    </source>
</evidence>
<evidence type="ECO:0000256" key="11">
    <source>
        <dbReference type="ARBA" id="ARBA00033211"/>
    </source>
</evidence>
<keyword evidence="15" id="KW-1185">Reference proteome</keyword>
<keyword evidence="3" id="KW-0813">Transport</keyword>
<evidence type="ECO:0000256" key="6">
    <source>
        <dbReference type="ARBA" id="ARBA00022982"/>
    </source>
</evidence>
<evidence type="ECO:0000313" key="15">
    <source>
        <dbReference type="Proteomes" id="UP001054252"/>
    </source>
</evidence>
<dbReference type="PANTHER" id="PTHR34688">
    <property type="entry name" value="CYTOCHROME C6, CHLOROPLASTIC"/>
    <property type="match status" value="1"/>
</dbReference>
<sequence length="175" mass="18896">MALLSVVSGCSNRFCCVLAKGNGKEGYGHDPEVPMKQKHVRVLTKLAPSLVAALVVLSPISNTPVSVGQTIDIERGASLFQKACIGCHDGGGNIIQPGATLFTKDLERNGVDTEEEIYRVTYFGKGRMPGFGENCTPRGQCTFGPRLQEDEIKLLAEFVRLQADQGWPSIPSTED</sequence>
<dbReference type="PANTHER" id="PTHR34688:SF2">
    <property type="entry name" value="CYTOCHROME C6, CHLOROPLASTIC"/>
    <property type="match status" value="1"/>
</dbReference>
<dbReference type="GO" id="GO:0005506">
    <property type="term" value="F:iron ion binding"/>
    <property type="evidence" value="ECO:0007669"/>
    <property type="project" value="InterPro"/>
</dbReference>
<dbReference type="InterPro" id="IPR023655">
    <property type="entry name" value="Cyt_C6"/>
</dbReference>
<dbReference type="EMBL" id="BPVZ01000119">
    <property type="protein sequence ID" value="GKV36874.1"/>
    <property type="molecule type" value="Genomic_DNA"/>
</dbReference>
<evidence type="ECO:0000256" key="7">
    <source>
        <dbReference type="ARBA" id="ARBA00023004"/>
    </source>
</evidence>
<comment type="similarity">
    <text evidence="2">Belongs to the cytochrome c family. PetJ subfamily.</text>
</comment>
<evidence type="ECO:0000259" key="13">
    <source>
        <dbReference type="PROSITE" id="PS51007"/>
    </source>
</evidence>
<comment type="caution">
    <text evidence="14">The sequence shown here is derived from an EMBL/GenBank/DDBJ whole genome shotgun (WGS) entry which is preliminary data.</text>
</comment>
<accession>A0AAV5LHR0</accession>
<protein>
    <recommendedName>
        <fullName evidence="11">Cytochrome c-553</fullName>
    </recommendedName>
    <alternativeName>
        <fullName evidence="10">Cytochrome c553</fullName>
    </alternativeName>
    <alternativeName>
        <fullName evidence="9">Soluble cytochrome f</fullName>
    </alternativeName>
</protein>
<keyword evidence="5 12" id="KW-0479">Metal-binding</keyword>
<proteinExistence type="inferred from homology"/>
<gene>
    <name evidence="14" type="ORF">SLEP1_g44960</name>
</gene>
<organism evidence="14 15">
    <name type="scientific">Rubroshorea leprosula</name>
    <dbReference type="NCBI Taxonomy" id="152421"/>
    <lineage>
        <taxon>Eukaryota</taxon>
        <taxon>Viridiplantae</taxon>
        <taxon>Streptophyta</taxon>
        <taxon>Embryophyta</taxon>
        <taxon>Tracheophyta</taxon>
        <taxon>Spermatophyta</taxon>
        <taxon>Magnoliopsida</taxon>
        <taxon>eudicotyledons</taxon>
        <taxon>Gunneridae</taxon>
        <taxon>Pentapetalae</taxon>
        <taxon>rosids</taxon>
        <taxon>malvids</taxon>
        <taxon>Malvales</taxon>
        <taxon>Dipterocarpaceae</taxon>
        <taxon>Rubroshorea</taxon>
    </lineage>
</organism>
<keyword evidence="8" id="KW-0793">Thylakoid</keyword>
<evidence type="ECO:0000256" key="8">
    <source>
        <dbReference type="ARBA" id="ARBA00023078"/>
    </source>
</evidence>
<comment type="function">
    <text evidence="1">Functions as an electron carrier between membrane-bound cytochrome b6-f and photosystem I in oxygenic photosynthesis.</text>
</comment>
<evidence type="ECO:0000256" key="4">
    <source>
        <dbReference type="ARBA" id="ARBA00022617"/>
    </source>
</evidence>
<dbReference type="Proteomes" id="UP001054252">
    <property type="component" value="Unassembled WGS sequence"/>
</dbReference>
<feature type="domain" description="Cytochrome c" evidence="13">
    <location>
        <begin position="71"/>
        <end position="163"/>
    </location>
</feature>
<evidence type="ECO:0000256" key="2">
    <source>
        <dbReference type="ARBA" id="ARBA00009650"/>
    </source>
</evidence>
<dbReference type="GO" id="GO:0020037">
    <property type="term" value="F:heme binding"/>
    <property type="evidence" value="ECO:0007669"/>
    <property type="project" value="InterPro"/>
</dbReference>
<dbReference type="FunFam" id="1.10.760.10:FF:000021">
    <property type="entry name" value="Cytochrome c6, chloroplastic"/>
    <property type="match status" value="1"/>
</dbReference>
<name>A0AAV5LHR0_9ROSI</name>
<evidence type="ECO:0000256" key="1">
    <source>
        <dbReference type="ARBA" id="ARBA00002347"/>
    </source>
</evidence>
<evidence type="ECO:0000256" key="10">
    <source>
        <dbReference type="ARBA" id="ARBA00031247"/>
    </source>
</evidence>
<reference evidence="14 15" key="1">
    <citation type="journal article" date="2021" name="Commun. Biol.">
        <title>The genome of Shorea leprosula (Dipterocarpaceae) highlights the ecological relevance of drought in aseasonal tropical rainforests.</title>
        <authorList>
            <person name="Ng K.K.S."/>
            <person name="Kobayashi M.J."/>
            <person name="Fawcett J.A."/>
            <person name="Hatakeyama M."/>
            <person name="Paape T."/>
            <person name="Ng C.H."/>
            <person name="Ang C.C."/>
            <person name="Tnah L.H."/>
            <person name="Lee C.T."/>
            <person name="Nishiyama T."/>
            <person name="Sese J."/>
            <person name="O'Brien M.J."/>
            <person name="Copetti D."/>
            <person name="Mohd Noor M.I."/>
            <person name="Ong R.C."/>
            <person name="Putra M."/>
            <person name="Sireger I.Z."/>
            <person name="Indrioko S."/>
            <person name="Kosugi Y."/>
            <person name="Izuno A."/>
            <person name="Isagi Y."/>
            <person name="Lee S.L."/>
            <person name="Shimizu K.K."/>
        </authorList>
    </citation>
    <scope>NUCLEOTIDE SEQUENCE [LARGE SCALE GENOMIC DNA]</scope>
    <source>
        <strain evidence="14">214</strain>
    </source>
</reference>
<keyword evidence="7 12" id="KW-0408">Iron</keyword>
<dbReference type="SUPFAM" id="SSF46626">
    <property type="entry name" value="Cytochrome c"/>
    <property type="match status" value="1"/>
</dbReference>
<dbReference type="GO" id="GO:0009055">
    <property type="term" value="F:electron transfer activity"/>
    <property type="evidence" value="ECO:0007669"/>
    <property type="project" value="InterPro"/>
</dbReference>
<keyword evidence="6" id="KW-0249">Electron transport</keyword>
<dbReference type="InterPro" id="IPR009056">
    <property type="entry name" value="Cyt_c-like_dom"/>
</dbReference>
<dbReference type="Gene3D" id="1.10.760.10">
    <property type="entry name" value="Cytochrome c-like domain"/>
    <property type="match status" value="1"/>
</dbReference>
<evidence type="ECO:0000313" key="14">
    <source>
        <dbReference type="EMBL" id="GKV36874.1"/>
    </source>
</evidence>
<dbReference type="PROSITE" id="PS51007">
    <property type="entry name" value="CYTC"/>
    <property type="match status" value="1"/>
</dbReference>
<evidence type="ECO:0000256" key="9">
    <source>
        <dbReference type="ARBA" id="ARBA00030448"/>
    </source>
</evidence>
<keyword evidence="4 12" id="KW-0349">Heme</keyword>
<dbReference type="InterPro" id="IPR036909">
    <property type="entry name" value="Cyt_c-like_dom_sf"/>
</dbReference>
<dbReference type="AlphaFoldDB" id="A0AAV5LHR0"/>
<dbReference type="Pfam" id="PF13442">
    <property type="entry name" value="Cytochrome_CBB3"/>
    <property type="match status" value="1"/>
</dbReference>
<evidence type="ECO:0000256" key="5">
    <source>
        <dbReference type="ARBA" id="ARBA00022723"/>
    </source>
</evidence>
<evidence type="ECO:0000256" key="3">
    <source>
        <dbReference type="ARBA" id="ARBA00022448"/>
    </source>
</evidence>